<evidence type="ECO:0000259" key="9">
    <source>
        <dbReference type="PROSITE" id="PS50222"/>
    </source>
</evidence>
<dbReference type="InterPro" id="IPR006685">
    <property type="entry name" value="MscS_channel_2nd"/>
</dbReference>
<evidence type="ECO:0000256" key="4">
    <source>
        <dbReference type="ARBA" id="ARBA00022989"/>
    </source>
</evidence>
<dbReference type="PANTHER" id="PTHR31323">
    <property type="entry name" value="MECHANOSENSITIVE ION CHANNEL PROTEIN MSY2"/>
    <property type="match status" value="1"/>
</dbReference>
<dbReference type="GO" id="GO:0005509">
    <property type="term" value="F:calcium ion binding"/>
    <property type="evidence" value="ECO:0007669"/>
    <property type="project" value="InterPro"/>
</dbReference>
<evidence type="ECO:0000256" key="6">
    <source>
        <dbReference type="PIRNR" id="PIRNR017209"/>
    </source>
</evidence>
<evidence type="ECO:0000256" key="2">
    <source>
        <dbReference type="ARBA" id="ARBA00008017"/>
    </source>
</evidence>
<feature type="region of interest" description="Disordered" evidence="7">
    <location>
        <begin position="707"/>
        <end position="740"/>
    </location>
</feature>
<feature type="region of interest" description="Disordered" evidence="7">
    <location>
        <begin position="1"/>
        <end position="83"/>
    </location>
</feature>
<dbReference type="PROSITE" id="PS50222">
    <property type="entry name" value="EF_HAND_2"/>
    <property type="match status" value="1"/>
</dbReference>
<keyword evidence="6" id="KW-0256">Endoplasmic reticulum</keyword>
<feature type="transmembrane region" description="Helical" evidence="8">
    <location>
        <begin position="166"/>
        <end position="193"/>
    </location>
</feature>
<evidence type="ECO:0000256" key="1">
    <source>
        <dbReference type="ARBA" id="ARBA00004127"/>
    </source>
</evidence>
<dbReference type="Pfam" id="PF00924">
    <property type="entry name" value="MS_channel_2nd"/>
    <property type="match status" value="1"/>
</dbReference>
<dbReference type="Gene3D" id="2.30.30.60">
    <property type="match status" value="1"/>
</dbReference>
<name>A0A9P7YYR5_9HELO</name>
<dbReference type="InterPro" id="IPR016688">
    <property type="entry name" value="MscS-like_plants/fungi"/>
</dbReference>
<feature type="transmembrane region" description="Helical" evidence="8">
    <location>
        <begin position="114"/>
        <end position="135"/>
    </location>
</feature>
<gene>
    <name evidence="10" type="ORF">BJ878DRAFT_184567</name>
</gene>
<feature type="region of interest" description="Disordered" evidence="7">
    <location>
        <begin position="855"/>
        <end position="925"/>
    </location>
</feature>
<dbReference type="Proteomes" id="UP000887226">
    <property type="component" value="Unassembled WGS sequence"/>
</dbReference>
<feature type="compositionally biased region" description="Polar residues" evidence="7">
    <location>
        <begin position="913"/>
        <end position="925"/>
    </location>
</feature>
<keyword evidence="5 6" id="KW-0472">Membrane</keyword>
<evidence type="ECO:0000256" key="3">
    <source>
        <dbReference type="ARBA" id="ARBA00022692"/>
    </source>
</evidence>
<feature type="compositionally biased region" description="Basic residues" evidence="7">
    <location>
        <begin position="68"/>
        <end position="80"/>
    </location>
</feature>
<comment type="similarity">
    <text evidence="2 6">Belongs to the MscS (TC 1.A.23) family.</text>
</comment>
<dbReference type="SUPFAM" id="SSF50182">
    <property type="entry name" value="Sm-like ribonucleoproteins"/>
    <property type="match status" value="1"/>
</dbReference>
<evidence type="ECO:0000256" key="8">
    <source>
        <dbReference type="SAM" id="Phobius"/>
    </source>
</evidence>
<dbReference type="GO" id="GO:0005262">
    <property type="term" value="F:calcium channel activity"/>
    <property type="evidence" value="ECO:0007669"/>
    <property type="project" value="TreeGrafter"/>
</dbReference>
<comment type="caution">
    <text evidence="10">The sequence shown here is derived from an EMBL/GenBank/DDBJ whole genome shotgun (WGS) entry which is preliminary data.</text>
</comment>
<sequence>MSLRSPRTPSFNRTGFQTLPNNNDTMNYDSDIPLSNVKTNSSTGARKQGDEAPYQESLNNEKSSLFHRNARPKAGGRRRTKVVDRTGTDGEQVKMNGLGKLYNKIVNFSAITRYMVFVLPVALILAVPIVLFALLTDAPAEAGDTDTRLFVNTGMKGVLFWGWIEIIWVSVWISKLVANLAPWIFMALCGVVSSGTRKYAEILRAVEVPLTLVFWAVSCLTTFTALTSTKLNGTTPGKWVTVMKNLLIPALIGSLILLVEKVTVQMLSISYHKRSFSNRIRESKGIIFLLGLLYDASRALFPMYCLEFAEEDYIINDSIEALLAKKTGQSGTATPLKLIGKVGVFGDKLTSAFGNIATGITGREVFNPNSAHSIVVEALEKTKSSEALAKRLWMSFVVEANEALVADDLIEVLGPARRQEADEAFSALDNDGNGDISLEEMVMKVVEVGRDRKAITASMRDVGQAIGVLDKVVSVIIFVIIVFVFVAFQNSNFVTTLATAGTTLLSLSFVFATSVQEFLGSCIFLFIKHPFDVGDRVDIDGKLLVVEQISLLYTIFKRIDTNKLTQSPNIILNNLWVENITRSKAMKEQLDMFISFDTSLEDIELLRSEMEAFVRDPDNSRDFQPDIILEATGIGNMDKLQLKVEIRHKSNWHNETVRAVRRSKFMCALVLALRKVPIYAPGGGSEALGGPNNPGYSVAISNSDAEAARDAASKAKEDKRLVPTKPTESPAAKGDLGSASESQAYDSLTVRNPMHDSAHKDEDAELRNTSFDRQRGEALSTPRSDMMKRASTRGRRRAGESALGLPDQMGPNVTLTYPSPRLGGFEPAINMGRPIDEEAELGMNAPTSSNSMIGVPYAGAGTSAYTGAPGHGAFPSTGPSQLVRQQTQPQSSQTQNQQGGSASASRRRLSLNFKPSSSRQDGAGA</sequence>
<organism evidence="10 11">
    <name type="scientific">Calycina marina</name>
    <dbReference type="NCBI Taxonomy" id="1763456"/>
    <lineage>
        <taxon>Eukaryota</taxon>
        <taxon>Fungi</taxon>
        <taxon>Dikarya</taxon>
        <taxon>Ascomycota</taxon>
        <taxon>Pezizomycotina</taxon>
        <taxon>Leotiomycetes</taxon>
        <taxon>Helotiales</taxon>
        <taxon>Pezizellaceae</taxon>
        <taxon>Calycina</taxon>
    </lineage>
</organism>
<feature type="compositionally biased region" description="Polar residues" evidence="7">
    <location>
        <begin position="1"/>
        <end position="28"/>
    </location>
</feature>
<dbReference type="PIRSF" id="PIRSF017209">
    <property type="entry name" value="Memb_At2g17000_prd"/>
    <property type="match status" value="1"/>
</dbReference>
<feature type="compositionally biased region" description="Low complexity" evidence="7">
    <location>
        <begin position="856"/>
        <end position="868"/>
    </location>
</feature>
<proteinExistence type="inferred from homology"/>
<evidence type="ECO:0000256" key="7">
    <source>
        <dbReference type="SAM" id="MobiDB-lite"/>
    </source>
</evidence>
<feature type="compositionally biased region" description="Low complexity" evidence="7">
    <location>
        <begin position="879"/>
        <end position="904"/>
    </location>
</feature>
<reference evidence="10" key="1">
    <citation type="journal article" date="2021" name="IMA Fungus">
        <title>Genomic characterization of three marine fungi, including Emericellopsis atlantica sp. nov. with signatures of a generalist lifestyle and marine biomass degradation.</title>
        <authorList>
            <person name="Hagestad O.C."/>
            <person name="Hou L."/>
            <person name="Andersen J.H."/>
            <person name="Hansen E.H."/>
            <person name="Altermark B."/>
            <person name="Li C."/>
            <person name="Kuhnert E."/>
            <person name="Cox R.J."/>
            <person name="Crous P.W."/>
            <person name="Spatafora J.W."/>
            <person name="Lail K."/>
            <person name="Amirebrahimi M."/>
            <person name="Lipzen A."/>
            <person name="Pangilinan J."/>
            <person name="Andreopoulos W."/>
            <person name="Hayes R.D."/>
            <person name="Ng V."/>
            <person name="Grigoriev I.V."/>
            <person name="Jackson S.A."/>
            <person name="Sutton T.D.S."/>
            <person name="Dobson A.D.W."/>
            <person name="Rama T."/>
        </authorList>
    </citation>
    <scope>NUCLEOTIDE SEQUENCE</scope>
    <source>
        <strain evidence="10">TRa3180A</strain>
    </source>
</reference>
<dbReference type="AlphaFoldDB" id="A0A9P7YYR5"/>
<dbReference type="InterPro" id="IPR018247">
    <property type="entry name" value="EF_Hand_1_Ca_BS"/>
</dbReference>
<comment type="subcellular location">
    <subcellularLocation>
        <location evidence="1">Endomembrane system</location>
        <topology evidence="1">Multi-pass membrane protein</topology>
    </subcellularLocation>
    <subcellularLocation>
        <location evidence="6">Endoplasmic reticulum membrane</location>
    </subcellularLocation>
</comment>
<dbReference type="InterPro" id="IPR058650">
    <property type="entry name" value="Msy1/2-like"/>
</dbReference>
<dbReference type="OrthoDB" id="544685at2759"/>
<feature type="region of interest" description="Disordered" evidence="7">
    <location>
        <begin position="753"/>
        <end position="813"/>
    </location>
</feature>
<feature type="compositionally biased region" description="Basic and acidic residues" evidence="7">
    <location>
        <begin position="707"/>
        <end position="721"/>
    </location>
</feature>
<feature type="transmembrane region" description="Helical" evidence="8">
    <location>
        <begin position="468"/>
        <end position="488"/>
    </location>
</feature>
<dbReference type="PROSITE" id="PS00018">
    <property type="entry name" value="EF_HAND_1"/>
    <property type="match status" value="1"/>
</dbReference>
<feature type="compositionally biased region" description="Basic and acidic residues" evidence="7">
    <location>
        <begin position="753"/>
        <end position="776"/>
    </location>
</feature>
<dbReference type="Pfam" id="PF25886">
    <property type="entry name" value="Msy1"/>
    <property type="match status" value="1"/>
</dbReference>
<feature type="compositionally biased region" description="Polar residues" evidence="7">
    <location>
        <begin position="36"/>
        <end position="45"/>
    </location>
</feature>
<dbReference type="InterPro" id="IPR010920">
    <property type="entry name" value="LSM_dom_sf"/>
</dbReference>
<evidence type="ECO:0000313" key="11">
    <source>
        <dbReference type="Proteomes" id="UP000887226"/>
    </source>
</evidence>
<dbReference type="GO" id="GO:0006874">
    <property type="term" value="P:intracellular calcium ion homeostasis"/>
    <property type="evidence" value="ECO:0007669"/>
    <property type="project" value="TreeGrafter"/>
</dbReference>
<dbReference type="InterPro" id="IPR002048">
    <property type="entry name" value="EF_hand_dom"/>
</dbReference>
<keyword evidence="4 8" id="KW-1133">Transmembrane helix</keyword>
<keyword evidence="3 8" id="KW-0812">Transmembrane</keyword>
<accession>A0A9P7YYR5</accession>
<protein>
    <recommendedName>
        <fullName evidence="6">Mechanosensitive ion channel protein</fullName>
    </recommendedName>
</protein>
<dbReference type="GO" id="GO:0005789">
    <property type="term" value="C:endoplasmic reticulum membrane"/>
    <property type="evidence" value="ECO:0007669"/>
    <property type="project" value="UniProtKB-SubCell"/>
</dbReference>
<feature type="transmembrane region" description="Helical" evidence="8">
    <location>
        <begin position="205"/>
        <end position="226"/>
    </location>
</feature>
<evidence type="ECO:0000313" key="10">
    <source>
        <dbReference type="EMBL" id="KAG9242197.1"/>
    </source>
</evidence>
<keyword evidence="11" id="KW-1185">Reference proteome</keyword>
<feature type="transmembrane region" description="Helical" evidence="8">
    <location>
        <begin position="246"/>
        <end position="271"/>
    </location>
</feature>
<dbReference type="PANTHER" id="PTHR31323:SF14">
    <property type="entry name" value="MECHANOSENSITIVE ION CHANNEL PROTEIN MSY2"/>
    <property type="match status" value="1"/>
</dbReference>
<evidence type="ECO:0000256" key="5">
    <source>
        <dbReference type="ARBA" id="ARBA00023136"/>
    </source>
</evidence>
<feature type="domain" description="EF-hand" evidence="9">
    <location>
        <begin position="416"/>
        <end position="451"/>
    </location>
</feature>
<dbReference type="SMART" id="SM00054">
    <property type="entry name" value="EFh"/>
    <property type="match status" value="1"/>
</dbReference>
<dbReference type="InterPro" id="IPR023408">
    <property type="entry name" value="MscS_beta-dom_sf"/>
</dbReference>
<dbReference type="EMBL" id="MU254101">
    <property type="protein sequence ID" value="KAG9242197.1"/>
    <property type="molecule type" value="Genomic_DNA"/>
</dbReference>